<dbReference type="PROSITE" id="PS50850">
    <property type="entry name" value="MFS"/>
    <property type="match status" value="1"/>
</dbReference>
<feature type="domain" description="Major facilitator superfamily (MFS) profile" evidence="6">
    <location>
        <begin position="11"/>
        <end position="391"/>
    </location>
</feature>
<evidence type="ECO:0000256" key="5">
    <source>
        <dbReference type="SAM" id="Phobius"/>
    </source>
</evidence>
<evidence type="ECO:0000256" key="1">
    <source>
        <dbReference type="ARBA" id="ARBA00022475"/>
    </source>
</evidence>
<feature type="transmembrane region" description="Helical" evidence="5">
    <location>
        <begin position="335"/>
        <end position="353"/>
    </location>
</feature>
<dbReference type="InterPro" id="IPR052524">
    <property type="entry name" value="MFS_Cyanate_Porter"/>
</dbReference>
<feature type="transmembrane region" description="Helical" evidence="5">
    <location>
        <begin position="254"/>
        <end position="271"/>
    </location>
</feature>
<dbReference type="InterPro" id="IPR036259">
    <property type="entry name" value="MFS_trans_sf"/>
</dbReference>
<keyword evidence="1" id="KW-1003">Cell membrane</keyword>
<dbReference type="AlphaFoldDB" id="A0AAN0S5P8"/>
<dbReference type="InterPro" id="IPR020846">
    <property type="entry name" value="MFS_dom"/>
</dbReference>
<dbReference type="PANTHER" id="PTHR23523">
    <property type="match status" value="1"/>
</dbReference>
<feature type="transmembrane region" description="Helical" evidence="5">
    <location>
        <begin position="365"/>
        <end position="387"/>
    </location>
</feature>
<dbReference type="EMBL" id="CP009458">
    <property type="protein sequence ID" value="AIR61754.1"/>
    <property type="molecule type" value="Genomic_DNA"/>
</dbReference>
<evidence type="ECO:0000256" key="3">
    <source>
        <dbReference type="ARBA" id="ARBA00022989"/>
    </source>
</evidence>
<accession>A0AAN0S5P8</accession>
<evidence type="ECO:0000256" key="2">
    <source>
        <dbReference type="ARBA" id="ARBA00022692"/>
    </source>
</evidence>
<feature type="transmembrane region" description="Helical" evidence="5">
    <location>
        <begin position="212"/>
        <end position="234"/>
    </location>
</feature>
<dbReference type="KEGG" id="cem:LH23_14135"/>
<feature type="transmembrane region" description="Helical" evidence="5">
    <location>
        <begin position="49"/>
        <end position="70"/>
    </location>
</feature>
<evidence type="ECO:0000313" key="8">
    <source>
        <dbReference type="Proteomes" id="UP000029516"/>
    </source>
</evidence>
<keyword evidence="4 5" id="KW-0472">Membrane</keyword>
<keyword evidence="3 5" id="KW-1133">Transmembrane helix</keyword>
<evidence type="ECO:0000259" key="6">
    <source>
        <dbReference type="PROSITE" id="PS50850"/>
    </source>
</evidence>
<feature type="transmembrane region" description="Helical" evidence="5">
    <location>
        <begin position="82"/>
        <end position="98"/>
    </location>
</feature>
<dbReference type="PANTHER" id="PTHR23523:SF2">
    <property type="entry name" value="2-NITROIMIDAZOLE TRANSPORTER"/>
    <property type="match status" value="1"/>
</dbReference>
<feature type="transmembrane region" description="Helical" evidence="5">
    <location>
        <begin position="278"/>
        <end position="296"/>
    </location>
</feature>
<organism evidence="7 8">
    <name type="scientific">Cedecea neteri</name>
    <dbReference type="NCBI Taxonomy" id="158822"/>
    <lineage>
        <taxon>Bacteria</taxon>
        <taxon>Pseudomonadati</taxon>
        <taxon>Pseudomonadota</taxon>
        <taxon>Gammaproteobacteria</taxon>
        <taxon>Enterobacterales</taxon>
        <taxon>Enterobacteriaceae</taxon>
        <taxon>Cedecea</taxon>
    </lineage>
</organism>
<protein>
    <submittedName>
        <fullName evidence="7">Membrane protein</fullName>
    </submittedName>
</protein>
<dbReference type="GO" id="GO:0022857">
    <property type="term" value="F:transmembrane transporter activity"/>
    <property type="evidence" value="ECO:0007669"/>
    <property type="project" value="InterPro"/>
</dbReference>
<dbReference type="Gene3D" id="1.20.1250.20">
    <property type="entry name" value="MFS general substrate transporter like domains"/>
    <property type="match status" value="1"/>
</dbReference>
<dbReference type="SUPFAM" id="SSF103473">
    <property type="entry name" value="MFS general substrate transporter"/>
    <property type="match status" value="1"/>
</dbReference>
<feature type="transmembrane region" description="Helical" evidence="5">
    <location>
        <begin position="138"/>
        <end position="160"/>
    </location>
</feature>
<feature type="transmembrane region" description="Helical" evidence="5">
    <location>
        <begin position="302"/>
        <end position="323"/>
    </location>
</feature>
<name>A0AAN0S5P8_9ENTR</name>
<keyword evidence="2 5" id="KW-0812">Transmembrane</keyword>
<dbReference type="Pfam" id="PF07690">
    <property type="entry name" value="MFS_1"/>
    <property type="match status" value="1"/>
</dbReference>
<reference evidence="7 8" key="1">
    <citation type="submission" date="2014-09" db="EMBL/GenBank/DDBJ databases">
        <authorList>
            <person name="Chan K.-G."/>
        </authorList>
    </citation>
    <scope>NUCLEOTIDE SEQUENCE [LARGE SCALE GENOMIC DNA]</scope>
    <source>
        <strain evidence="7 8">M006</strain>
    </source>
</reference>
<dbReference type="InterPro" id="IPR011701">
    <property type="entry name" value="MFS"/>
</dbReference>
<dbReference type="Proteomes" id="UP000029516">
    <property type="component" value="Chromosome"/>
</dbReference>
<dbReference type="RefSeq" id="WP_008456706.1">
    <property type="nucleotide sequence ID" value="NZ_CP009458.1"/>
</dbReference>
<evidence type="ECO:0000256" key="4">
    <source>
        <dbReference type="ARBA" id="ARBA00023136"/>
    </source>
</evidence>
<proteinExistence type="predicted"/>
<feature type="transmembrane region" description="Helical" evidence="5">
    <location>
        <begin position="104"/>
        <end position="126"/>
    </location>
</feature>
<sequence>MTSTTSASKKSRALLLLGILMIATTLRVTFTGAAPLLDMVRDALALSTAQIGILTTLPLLAFAVVSPLAAGIARRFGTERSLFGALLIICAGIALRSAGHAALLYIGTAIIGCGIAMGNVLLPSLLKRDFPGQVAKLTGAYSLTMGVAAALGSVMVVPIALHGFGWSGAMLSLMIFPLLALIVWLPQLGSSTVMNLSGNPALHSRGIWSSPLAWQVTLYLGINSLVYYVIIGWLPSILISHGYNEAEAGSIHGILQLATAIPGLFVGLILSRLKDQRGIAALMALLWCLATLGLWLLPAFSIFWVSLGGFGSGAAMILGLSFIGMRTGSAHQAAALSGMAQCVGYLLAAFGPPVMGKIHDITGSWAIPLLGCALLSVVMGVFGAYAGRQKEIGAAEKAAA</sequence>
<feature type="transmembrane region" description="Helical" evidence="5">
    <location>
        <begin position="166"/>
        <end position="185"/>
    </location>
</feature>
<gene>
    <name evidence="7" type="ORF">LH23_14135</name>
</gene>
<dbReference type="CDD" id="cd17409">
    <property type="entry name" value="MFS_NIMT_like"/>
    <property type="match status" value="1"/>
</dbReference>
<evidence type="ECO:0000313" key="7">
    <source>
        <dbReference type="EMBL" id="AIR61754.1"/>
    </source>
</evidence>